<keyword evidence="2" id="KW-1185">Reference proteome</keyword>
<name>A0AAE7CRZ5_9LACT</name>
<evidence type="ECO:0000313" key="1">
    <source>
        <dbReference type="EMBL" id="QIW58024.1"/>
    </source>
</evidence>
<accession>A0AAE7CRZ5</accession>
<reference evidence="1 2" key="1">
    <citation type="submission" date="2019-12" db="EMBL/GenBank/DDBJ databases">
        <title>Whole genome sequences of Lactococcus raffinolactis strains isolated from sewage.</title>
        <authorList>
            <person name="Ybazeta G."/>
            <person name="Ross M."/>
            <person name="Brabant-Kirwan D."/>
            <person name="Saleh M."/>
            <person name="Dillon J.A."/>
            <person name="Splinter K."/>
            <person name="Nokhbeh R."/>
        </authorList>
    </citation>
    <scope>NUCLEOTIDE SEQUENCE [LARGE SCALE GENOMIC DNA]</scope>
    <source>
        <strain evidence="1 2">Lr_19_14</strain>
    </source>
</reference>
<dbReference type="RefSeq" id="WP_167841151.1">
    <property type="nucleotide sequence ID" value="NZ_CBCPKB010000010.1"/>
</dbReference>
<dbReference type="EMBL" id="CP047628">
    <property type="protein sequence ID" value="QIW58024.1"/>
    <property type="molecule type" value="Genomic_DNA"/>
</dbReference>
<dbReference type="Pfam" id="PF14014">
    <property type="entry name" value="DUF4230"/>
    <property type="match status" value="1"/>
</dbReference>
<evidence type="ECO:0008006" key="3">
    <source>
        <dbReference type="Google" id="ProtNLM"/>
    </source>
</evidence>
<gene>
    <name evidence="1" type="ORF">GU334_03375</name>
</gene>
<organism evidence="1 2">
    <name type="scientific">Pseudolactococcus raffinolactis</name>
    <dbReference type="NCBI Taxonomy" id="1366"/>
    <lineage>
        <taxon>Bacteria</taxon>
        <taxon>Bacillati</taxon>
        <taxon>Bacillota</taxon>
        <taxon>Bacilli</taxon>
        <taxon>Lactobacillales</taxon>
        <taxon>Streptococcaceae</taxon>
        <taxon>Pseudolactococcus</taxon>
    </lineage>
</organism>
<proteinExistence type="predicted"/>
<evidence type="ECO:0000313" key="2">
    <source>
        <dbReference type="Proteomes" id="UP000501558"/>
    </source>
</evidence>
<sequence>MKMRKIKRIVVWGVLIVVLLGVSATVAHFKFGFLKKDETAEFIIQKIESQSKLKVTKTTSKEVKKVTVAPELTKEWNDLGKGFVSIFSGRKMSINAVVETDFALDLSKISSDTIKVKDNVFTVTKPLIIEVDSQIDYEKTEIEKDSNGAFDKVVDIFTNRKDANQFMQDNLKSVDVTASEKTLSNEKVRLDIVKHTNKALGEFLSKATEKPIKVALTEKDFTFVNADK</sequence>
<dbReference type="Proteomes" id="UP000501558">
    <property type="component" value="Chromosome"/>
</dbReference>
<dbReference type="AlphaFoldDB" id="A0AAE7CRZ5"/>
<dbReference type="InterPro" id="IPR025324">
    <property type="entry name" value="DUF4230"/>
</dbReference>
<protein>
    <recommendedName>
        <fullName evidence="3">DUF4230 domain-containing protein</fullName>
    </recommendedName>
</protein>